<dbReference type="PANTHER" id="PTHR40252:SF2">
    <property type="entry name" value="BLR0328 PROTEIN"/>
    <property type="match status" value="1"/>
</dbReference>
<dbReference type="InterPro" id="IPR013702">
    <property type="entry name" value="FIST_domain_N"/>
</dbReference>
<dbReference type="InterPro" id="IPR019494">
    <property type="entry name" value="FIST_C"/>
</dbReference>
<dbReference type="SMART" id="SM01204">
    <property type="entry name" value="FIST_C"/>
    <property type="match status" value="1"/>
</dbReference>
<proteinExistence type="predicted"/>
<dbReference type="EMBL" id="QEHR01000002">
    <property type="protein sequence ID" value="PVW16488.1"/>
    <property type="molecule type" value="Genomic_DNA"/>
</dbReference>
<gene>
    <name evidence="3" type="ORF">DDV96_04350</name>
</gene>
<dbReference type="PANTHER" id="PTHR40252">
    <property type="entry name" value="BLR0328 PROTEIN"/>
    <property type="match status" value="1"/>
</dbReference>
<evidence type="ECO:0000259" key="2">
    <source>
        <dbReference type="SMART" id="SM01204"/>
    </source>
</evidence>
<protein>
    <submittedName>
        <fullName evidence="3">Uncharacterized protein</fullName>
    </submittedName>
</protein>
<dbReference type="RefSeq" id="WP_116693500.1">
    <property type="nucleotide sequence ID" value="NZ_QEHR01000002.1"/>
</dbReference>
<evidence type="ECO:0000259" key="1">
    <source>
        <dbReference type="SMART" id="SM00897"/>
    </source>
</evidence>
<feature type="domain" description="FIST C-domain" evidence="2">
    <location>
        <begin position="223"/>
        <end position="365"/>
    </location>
</feature>
<dbReference type="Pfam" id="PF10442">
    <property type="entry name" value="FIST_C"/>
    <property type="match status" value="1"/>
</dbReference>
<sequence length="386" mass="42925">MKAKSIHSSSVADIQKTLDQVVDSKFKPTLAIIFMSIKHDRKAICELMDSKNIDVFGATSCGEFTNYHQTEGEIAMLLLDLSKEHYKILFENIRDKNLEETVSNLTRATLNYFSNPSCILCSTGMTVEGEYFDGEPFINSINEGFGPDRTYFGGMAGDDWTFSGSFVFTNQKETDLGMTALVLDADKVSLKGMAITGWKPMGISRKVTKSKDKLLYTIDGKPAVEMYYKYLGQADKLGDESFDMFKDLSIHYPFIVKRATGGTVLRSPFRIDQSEQALEMDTEIPEGTEFWFTMPPDFDIAEEITDRASELKDENGTDADALLIFSCAGRPPVLGPLVSVENKGLADVWNAPMAGFFTYGEYGRSPGGKQEYHSGACCWVALKEKA</sequence>
<reference evidence="3 4" key="1">
    <citation type="submission" date="2018-04" db="EMBL/GenBank/DDBJ databases">
        <title>Marixanthomonas spongiae HN-E44 sp. nov., isolated from a marine sponge.</title>
        <authorList>
            <person name="Luo L."/>
            <person name="Zhuang L."/>
        </authorList>
    </citation>
    <scope>NUCLEOTIDE SEQUENCE [LARGE SCALE GENOMIC DNA]</scope>
    <source>
        <strain evidence="3 4">HN-E44</strain>
    </source>
</reference>
<accession>A0A2U0I5V7</accession>
<organism evidence="3 4">
    <name type="scientific">Marixanthomonas spongiae</name>
    <dbReference type="NCBI Taxonomy" id="2174845"/>
    <lineage>
        <taxon>Bacteria</taxon>
        <taxon>Pseudomonadati</taxon>
        <taxon>Bacteroidota</taxon>
        <taxon>Flavobacteriia</taxon>
        <taxon>Flavobacteriales</taxon>
        <taxon>Flavobacteriaceae</taxon>
        <taxon>Marixanthomonas</taxon>
    </lineage>
</organism>
<evidence type="ECO:0000313" key="3">
    <source>
        <dbReference type="EMBL" id="PVW16488.1"/>
    </source>
</evidence>
<keyword evidence="4" id="KW-1185">Reference proteome</keyword>
<name>A0A2U0I5V7_9FLAO</name>
<dbReference type="SMART" id="SM00897">
    <property type="entry name" value="FIST"/>
    <property type="match status" value="1"/>
</dbReference>
<evidence type="ECO:0000313" key="4">
    <source>
        <dbReference type="Proteomes" id="UP000245962"/>
    </source>
</evidence>
<dbReference type="Proteomes" id="UP000245962">
    <property type="component" value="Unassembled WGS sequence"/>
</dbReference>
<dbReference type="AlphaFoldDB" id="A0A2U0I5V7"/>
<comment type="caution">
    <text evidence="3">The sequence shown here is derived from an EMBL/GenBank/DDBJ whole genome shotgun (WGS) entry which is preliminary data.</text>
</comment>
<feature type="domain" description="FIST" evidence="1">
    <location>
        <begin position="27"/>
        <end position="222"/>
    </location>
</feature>
<dbReference type="Pfam" id="PF08495">
    <property type="entry name" value="FIST"/>
    <property type="match status" value="1"/>
</dbReference>
<dbReference type="OrthoDB" id="9770435at2"/>